<organism evidence="4 5">
    <name type="scientific">Paenibacillus alvei</name>
    <name type="common">Bacillus alvei</name>
    <dbReference type="NCBI Taxonomy" id="44250"/>
    <lineage>
        <taxon>Bacteria</taxon>
        <taxon>Bacillati</taxon>
        <taxon>Bacillota</taxon>
        <taxon>Bacilli</taxon>
        <taxon>Bacillales</taxon>
        <taxon>Paenibacillaceae</taxon>
        <taxon>Paenibacillus</taxon>
    </lineage>
</organism>
<dbReference type="SMART" id="SM00487">
    <property type="entry name" value="DEXDc"/>
    <property type="match status" value="1"/>
</dbReference>
<evidence type="ECO:0000313" key="5">
    <source>
        <dbReference type="Proteomes" id="UP000552038"/>
    </source>
</evidence>
<keyword evidence="4" id="KW-0547">Nucleotide-binding</keyword>
<dbReference type="Pfam" id="PF00271">
    <property type="entry name" value="Helicase_C"/>
    <property type="match status" value="1"/>
</dbReference>
<dbReference type="Pfam" id="PF12419">
    <property type="entry name" value="DUF3670"/>
    <property type="match status" value="1"/>
</dbReference>
<dbReference type="InterPro" id="IPR000330">
    <property type="entry name" value="SNF2_N"/>
</dbReference>
<dbReference type="GO" id="GO:0016787">
    <property type="term" value="F:hydrolase activity"/>
    <property type="evidence" value="ECO:0007669"/>
    <property type="project" value="UniProtKB-KW"/>
</dbReference>
<dbReference type="SMART" id="SM00490">
    <property type="entry name" value="HELICc"/>
    <property type="match status" value="1"/>
</dbReference>
<name>A0AAP7A1M1_PAEAL</name>
<accession>A0AAP7A1M1</accession>
<dbReference type="AlphaFoldDB" id="A0AAP7A1M1"/>
<dbReference type="SUPFAM" id="SSF52540">
    <property type="entry name" value="P-loop containing nucleoside triphosphate hydrolases"/>
    <property type="match status" value="2"/>
</dbReference>
<comment type="caution">
    <text evidence="4">The sequence shown here is derived from an EMBL/GenBank/DDBJ whole genome shotgun (WGS) entry which is preliminary data.</text>
</comment>
<proteinExistence type="predicted"/>
<keyword evidence="4" id="KW-0067">ATP-binding</keyword>
<evidence type="ECO:0000313" key="4">
    <source>
        <dbReference type="EMBL" id="NOJ71188.1"/>
    </source>
</evidence>
<dbReference type="Gene3D" id="3.40.50.10810">
    <property type="entry name" value="Tandem AAA-ATPase domain"/>
    <property type="match status" value="1"/>
</dbReference>
<dbReference type="PROSITE" id="PS51194">
    <property type="entry name" value="HELICASE_CTER"/>
    <property type="match status" value="1"/>
</dbReference>
<dbReference type="InterPro" id="IPR049730">
    <property type="entry name" value="SNF2/RAD54-like_C"/>
</dbReference>
<dbReference type="EMBL" id="JABFOR010000011">
    <property type="protein sequence ID" value="NOJ71188.1"/>
    <property type="molecule type" value="Genomic_DNA"/>
</dbReference>
<dbReference type="Pfam" id="PF00176">
    <property type="entry name" value="SNF2-rel_dom"/>
    <property type="match status" value="1"/>
</dbReference>
<evidence type="ECO:0000259" key="2">
    <source>
        <dbReference type="PROSITE" id="PS51192"/>
    </source>
</evidence>
<keyword evidence="4" id="KW-0347">Helicase</keyword>
<dbReference type="InterPro" id="IPR001650">
    <property type="entry name" value="Helicase_C-like"/>
</dbReference>
<dbReference type="Proteomes" id="UP000552038">
    <property type="component" value="Unassembled WGS sequence"/>
</dbReference>
<dbReference type="Gene3D" id="3.40.50.300">
    <property type="entry name" value="P-loop containing nucleotide triphosphate hydrolases"/>
    <property type="match status" value="1"/>
</dbReference>
<gene>
    <name evidence="4" type="ORF">HMI46_11535</name>
</gene>
<feature type="domain" description="Helicase ATP-binding" evidence="2">
    <location>
        <begin position="539"/>
        <end position="702"/>
    </location>
</feature>
<dbReference type="InterPro" id="IPR027417">
    <property type="entry name" value="P-loop_NTPase"/>
</dbReference>
<sequence length="1007" mass="116754">MIEQSPWIVECMKRGDGTFLLFHSGIRRDVRALKHLLFGWHAPSFYGTMLPIENEGRIEGIVVTAAEMLEAVAMAPGVRWTELKQGDSFRIACTMAKLYMEVLREGRFEPSFEKWKAGSFGWELLLSESEQKTIDKLLYQTEQIEHPELIDWFDDLMTELLTDNQDRNLLRSEVLRVRPELEEMRIPSQRSQWTSEQDWLEMIGWSIDETPFRVVLRIDEPEQERMPWALRILLQEKGDPDVQVACVWSKGMDESDTSCQVKAAAGDFPEAWKPFLQERLSRDIRKVLRIVPWLEETSNSKLKDSDYEPLIKIQETSGIGQIDTVEKTANATWCRLKERLGEEEAWRFLAEGSLLLAEAGFRVIVPAWWQRVRQMRTRLKARVPSSAGSFSAPTMGINQMIQFDWRLAIGDVDVSEAEFRQLIEEDRRLVRLNGQWIQLNPDDVKEIRRLMNQVDGGGMTFGEVLEHHMAMERQRLEEGLLEEDMERDNSLQLELELNEQLQHWLAMLQHHESIPPSAMPAGLLGTLRKYQADGYSWLMFLRRFGLGACLADDMGLGKTIQWIAYVLRVREVEPDSGPSLLICPTSLIGNWQKELERFAPDLQVYLHYGADRLRDERFAKEIQSANVVITTYTLALMDRELLWPVMWNSVCLDEAQNIKNPYAKQSAAIRKLRARHRIALTGTPMENHLTELWSIFDFVNPGYLGTLAQFRKTYVNPIERSRDAEWTKLVQRLVQPFLLRRLKRDPEIQLDLPDKNESKVYVPLTAEQASVYEQTLHALFEDLDQLDPMERRGRVLAAITKLKQVCNHPSLVLRDRATGRDSTRSGKLTRLLEMLEELRSTGERSLIFTQYAETGKLLQEVLERNMKESVPFLHGSVPKAERDRMVQRFQDESLPEEERPRIFILSLKAGGTGLNLTAANHVFHYDRWWNPAVENQASDRAYRIGQTRNVQVYKLIALGTLEERIDDMIEQKQTLNEQVIGGGEKWITELSPTELRELFALRRHVME</sequence>
<dbReference type="PROSITE" id="PS51192">
    <property type="entry name" value="HELICASE_ATP_BIND_1"/>
    <property type="match status" value="1"/>
</dbReference>
<protein>
    <submittedName>
        <fullName evidence="4">DEAD/DEAH box helicase</fullName>
    </submittedName>
</protein>
<dbReference type="RefSeq" id="WP_171416738.1">
    <property type="nucleotide sequence ID" value="NZ_JABFOR010000011.1"/>
</dbReference>
<dbReference type="InterPro" id="IPR038718">
    <property type="entry name" value="SNF2-like_sf"/>
</dbReference>
<keyword evidence="1" id="KW-0378">Hydrolase</keyword>
<reference evidence="4 5" key="1">
    <citation type="submission" date="2020-05" db="EMBL/GenBank/DDBJ databases">
        <title>Whole genome sequencing and identification of novel metabolites from Paenibacillus alvei strain JR949.</title>
        <authorList>
            <person name="Rajendhran J."/>
            <person name="Sree Pranav P."/>
            <person name="Mahalakshmi B."/>
            <person name="Karthikeyan R."/>
        </authorList>
    </citation>
    <scope>NUCLEOTIDE SEQUENCE [LARGE SCALE GENOMIC DNA]</scope>
    <source>
        <strain evidence="4 5">JR949</strain>
    </source>
</reference>
<evidence type="ECO:0000259" key="3">
    <source>
        <dbReference type="PROSITE" id="PS51194"/>
    </source>
</evidence>
<dbReference type="FunFam" id="3.40.50.300:FF:000533">
    <property type="entry name" value="Helicase, Snf2 family"/>
    <property type="match status" value="1"/>
</dbReference>
<dbReference type="InterPro" id="IPR014001">
    <property type="entry name" value="Helicase_ATP-bd"/>
</dbReference>
<dbReference type="GO" id="GO:0004386">
    <property type="term" value="F:helicase activity"/>
    <property type="evidence" value="ECO:0007669"/>
    <property type="project" value="UniProtKB-KW"/>
</dbReference>
<dbReference type="PANTHER" id="PTHR10799">
    <property type="entry name" value="SNF2/RAD54 HELICASE FAMILY"/>
    <property type="match status" value="1"/>
</dbReference>
<feature type="domain" description="Helicase C-terminal" evidence="3">
    <location>
        <begin position="827"/>
        <end position="991"/>
    </location>
</feature>
<dbReference type="CDD" id="cd18012">
    <property type="entry name" value="DEXQc_arch_SWI2_SNF2"/>
    <property type="match status" value="1"/>
</dbReference>
<evidence type="ECO:0000256" key="1">
    <source>
        <dbReference type="ARBA" id="ARBA00022801"/>
    </source>
</evidence>
<dbReference type="GO" id="GO:0005524">
    <property type="term" value="F:ATP binding"/>
    <property type="evidence" value="ECO:0007669"/>
    <property type="project" value="InterPro"/>
</dbReference>
<dbReference type="InterPro" id="IPR022138">
    <property type="entry name" value="DUF3670"/>
</dbReference>
<dbReference type="CDD" id="cd18793">
    <property type="entry name" value="SF2_C_SNF"/>
    <property type="match status" value="1"/>
</dbReference>